<organism evidence="1">
    <name type="scientific">marine sediment metagenome</name>
    <dbReference type="NCBI Taxonomy" id="412755"/>
    <lineage>
        <taxon>unclassified sequences</taxon>
        <taxon>metagenomes</taxon>
        <taxon>ecological metagenomes</taxon>
    </lineage>
</organism>
<proteinExistence type="predicted"/>
<evidence type="ECO:0000313" key="1">
    <source>
        <dbReference type="EMBL" id="GAH71155.1"/>
    </source>
</evidence>
<sequence>MSENIRYRCRTGDYERELEVPVSQFSGERMADFTTFLLNQIKRDFAEEDKKVVKEDEGEQ</sequence>
<accession>X1IPH2</accession>
<gene>
    <name evidence="1" type="ORF">S03H2_53075</name>
</gene>
<protein>
    <submittedName>
        <fullName evidence="1">Uncharacterized protein</fullName>
    </submittedName>
</protein>
<dbReference type="AlphaFoldDB" id="X1IPH2"/>
<dbReference type="EMBL" id="BARU01033763">
    <property type="protein sequence ID" value="GAH71155.1"/>
    <property type="molecule type" value="Genomic_DNA"/>
</dbReference>
<comment type="caution">
    <text evidence="1">The sequence shown here is derived from an EMBL/GenBank/DDBJ whole genome shotgun (WGS) entry which is preliminary data.</text>
</comment>
<name>X1IPH2_9ZZZZ</name>
<reference evidence="1" key="1">
    <citation type="journal article" date="2014" name="Front. Microbiol.">
        <title>High frequency of phylogenetically diverse reductive dehalogenase-homologous genes in deep subseafloor sedimentary metagenomes.</title>
        <authorList>
            <person name="Kawai M."/>
            <person name="Futagami T."/>
            <person name="Toyoda A."/>
            <person name="Takaki Y."/>
            <person name="Nishi S."/>
            <person name="Hori S."/>
            <person name="Arai W."/>
            <person name="Tsubouchi T."/>
            <person name="Morono Y."/>
            <person name="Uchiyama I."/>
            <person name="Ito T."/>
            <person name="Fujiyama A."/>
            <person name="Inagaki F."/>
            <person name="Takami H."/>
        </authorList>
    </citation>
    <scope>NUCLEOTIDE SEQUENCE</scope>
    <source>
        <strain evidence="1">Expedition CK06-06</strain>
    </source>
</reference>